<dbReference type="OrthoDB" id="109601at2"/>
<reference evidence="2 3" key="1">
    <citation type="submission" date="2016-10" db="EMBL/GenBank/DDBJ databases">
        <authorList>
            <person name="de Groot N.N."/>
        </authorList>
    </citation>
    <scope>NUCLEOTIDE SEQUENCE [LARGE SCALE GENOMIC DNA]</scope>
    <source>
        <strain evidence="2 3">AB35.6</strain>
    </source>
</reference>
<dbReference type="InterPro" id="IPR050625">
    <property type="entry name" value="ParA/MinD_ATPase"/>
</dbReference>
<dbReference type="GO" id="GO:0051782">
    <property type="term" value="P:negative regulation of cell division"/>
    <property type="evidence" value="ECO:0007669"/>
    <property type="project" value="TreeGrafter"/>
</dbReference>
<dbReference type="GO" id="GO:0005524">
    <property type="term" value="F:ATP binding"/>
    <property type="evidence" value="ECO:0007669"/>
    <property type="project" value="TreeGrafter"/>
</dbReference>
<dbReference type="Pfam" id="PF13614">
    <property type="entry name" value="AAA_31"/>
    <property type="match status" value="1"/>
</dbReference>
<feature type="domain" description="AAA" evidence="1">
    <location>
        <begin position="159"/>
        <end position="320"/>
    </location>
</feature>
<dbReference type="GO" id="GO:0016887">
    <property type="term" value="F:ATP hydrolysis activity"/>
    <property type="evidence" value="ECO:0007669"/>
    <property type="project" value="TreeGrafter"/>
</dbReference>
<dbReference type="PANTHER" id="PTHR43384:SF13">
    <property type="entry name" value="SLR0110 PROTEIN"/>
    <property type="match status" value="1"/>
</dbReference>
<evidence type="ECO:0000313" key="3">
    <source>
        <dbReference type="Proteomes" id="UP000182409"/>
    </source>
</evidence>
<dbReference type="Gene3D" id="3.40.50.300">
    <property type="entry name" value="P-loop containing nucleotide triphosphate hydrolases"/>
    <property type="match status" value="1"/>
</dbReference>
<dbReference type="PANTHER" id="PTHR43384">
    <property type="entry name" value="SEPTUM SITE-DETERMINING PROTEIN MIND HOMOLOG, CHLOROPLASTIC-RELATED"/>
    <property type="match status" value="1"/>
</dbReference>
<proteinExistence type="predicted"/>
<dbReference type="GO" id="GO:0009898">
    <property type="term" value="C:cytoplasmic side of plasma membrane"/>
    <property type="evidence" value="ECO:0007669"/>
    <property type="project" value="TreeGrafter"/>
</dbReference>
<sequence length="428" mass="46151">MTGDHSLNNATYNEDGLSVVVLTVALESGGADLVEEAVHQKHWNAANSRHKHYISGARRPAFALGLKPSNQYVALVNFDQSVEQASEAARYLSQTFAGHVTVVAVAASLNPEIMLAAMRAGCSEFLSDLKSTELRELFDRLETRWINTETVEPAPQGSILSLFGTKGGVGTTTLAVHLAMFLVQCHGKRTLLIDQRRELGHVCVYLGIDGSRCLFSEVVRNFNRLDSELLSGFVGHHSSGLDILSSTDISGSGASVNGDAVARTLAFLRSEYDYVVVDGGPPVDETSVAVLEASSHLYVIASPEIGAVRDLSRYIDRLAPIDSFSEKIKVVLNRSDAQHAIHIDQIEKAVKMPVAIQLPDCYAELVRSHNLGEPISPSAKSAMAQAVVKWADSIVGSSSRIKANPKKNGLFSLLKQGLPPRVAVTRAN</sequence>
<dbReference type="Gene3D" id="3.40.50.2300">
    <property type="match status" value="1"/>
</dbReference>
<dbReference type="SUPFAM" id="SSF52540">
    <property type="entry name" value="P-loop containing nucleoside triphosphate hydrolases"/>
    <property type="match status" value="1"/>
</dbReference>
<evidence type="ECO:0000259" key="1">
    <source>
        <dbReference type="Pfam" id="PF13614"/>
    </source>
</evidence>
<dbReference type="InterPro" id="IPR027417">
    <property type="entry name" value="P-loop_NTPase"/>
</dbReference>
<dbReference type="GO" id="GO:0005829">
    <property type="term" value="C:cytosol"/>
    <property type="evidence" value="ECO:0007669"/>
    <property type="project" value="TreeGrafter"/>
</dbReference>
<evidence type="ECO:0000313" key="2">
    <source>
        <dbReference type="EMBL" id="SEC13954.1"/>
    </source>
</evidence>
<organism evidence="2 3">
    <name type="scientific">Terriglobus roseus</name>
    <dbReference type="NCBI Taxonomy" id="392734"/>
    <lineage>
        <taxon>Bacteria</taxon>
        <taxon>Pseudomonadati</taxon>
        <taxon>Acidobacteriota</taxon>
        <taxon>Terriglobia</taxon>
        <taxon>Terriglobales</taxon>
        <taxon>Acidobacteriaceae</taxon>
        <taxon>Terriglobus</taxon>
    </lineage>
</organism>
<dbReference type="EMBL" id="FNSD01000001">
    <property type="protein sequence ID" value="SEC13954.1"/>
    <property type="molecule type" value="Genomic_DNA"/>
</dbReference>
<dbReference type="Proteomes" id="UP000182409">
    <property type="component" value="Unassembled WGS sequence"/>
</dbReference>
<protein>
    <submittedName>
        <fullName evidence="2">Pilus assembly protein CpaE</fullName>
    </submittedName>
</protein>
<gene>
    <name evidence="2" type="ORF">SAMN05443244_2751</name>
</gene>
<name>A0A1H4Q2Z0_9BACT</name>
<dbReference type="AlphaFoldDB" id="A0A1H4Q2Z0"/>
<accession>A0A1H4Q2Z0</accession>
<dbReference type="InterPro" id="IPR025669">
    <property type="entry name" value="AAA_dom"/>
</dbReference>